<evidence type="ECO:0000256" key="2">
    <source>
        <dbReference type="SAM" id="SignalP"/>
    </source>
</evidence>
<evidence type="ECO:0000313" key="4">
    <source>
        <dbReference type="Proteomes" id="UP001499895"/>
    </source>
</evidence>
<sequence length="133" mass="13189">MRGPLSTAGTTAAVLASVLFGGGAARAATVGLDILPGHTGHPGRFADADEETEARQPVSGPRFGLVVIDNSHADSWLELDRAGNSLVNSKGTAGSDHDGGGGAIDISNRDVGGSAQSQPPGGSVGHTPDGHDE</sequence>
<evidence type="ECO:0000256" key="1">
    <source>
        <dbReference type="SAM" id="MobiDB-lite"/>
    </source>
</evidence>
<feature type="region of interest" description="Disordered" evidence="1">
    <location>
        <begin position="85"/>
        <end position="133"/>
    </location>
</feature>
<proteinExistence type="predicted"/>
<keyword evidence="4" id="KW-1185">Reference proteome</keyword>
<gene>
    <name evidence="3" type="ORF">GCM10009544_19130</name>
</gene>
<organism evidence="3 4">
    <name type="scientific">Streptomyces stramineus</name>
    <dbReference type="NCBI Taxonomy" id="173861"/>
    <lineage>
        <taxon>Bacteria</taxon>
        <taxon>Bacillati</taxon>
        <taxon>Actinomycetota</taxon>
        <taxon>Actinomycetes</taxon>
        <taxon>Kitasatosporales</taxon>
        <taxon>Streptomycetaceae</taxon>
        <taxon>Streptomyces</taxon>
    </lineage>
</organism>
<evidence type="ECO:0000313" key="3">
    <source>
        <dbReference type="EMBL" id="GAA0456651.1"/>
    </source>
</evidence>
<comment type="caution">
    <text evidence="3">The sequence shown here is derived from an EMBL/GenBank/DDBJ whole genome shotgun (WGS) entry which is preliminary data.</text>
</comment>
<dbReference type="Proteomes" id="UP001499895">
    <property type="component" value="Unassembled WGS sequence"/>
</dbReference>
<feature type="chain" id="PRO_5046178825" evidence="2">
    <location>
        <begin position="28"/>
        <end position="133"/>
    </location>
</feature>
<protein>
    <submittedName>
        <fullName evidence="3">Uncharacterized protein</fullName>
    </submittedName>
</protein>
<accession>A0ABN0ZRV7</accession>
<reference evidence="3 4" key="1">
    <citation type="journal article" date="2019" name="Int. J. Syst. Evol. Microbiol.">
        <title>The Global Catalogue of Microorganisms (GCM) 10K type strain sequencing project: providing services to taxonomists for standard genome sequencing and annotation.</title>
        <authorList>
            <consortium name="The Broad Institute Genomics Platform"/>
            <consortium name="The Broad Institute Genome Sequencing Center for Infectious Disease"/>
            <person name="Wu L."/>
            <person name="Ma J."/>
        </authorList>
    </citation>
    <scope>NUCLEOTIDE SEQUENCE [LARGE SCALE GENOMIC DNA]</scope>
    <source>
        <strain evidence="3 4">JCM 10649</strain>
    </source>
</reference>
<feature type="compositionally biased region" description="Low complexity" evidence="1">
    <location>
        <begin position="111"/>
        <end position="121"/>
    </location>
</feature>
<feature type="signal peptide" evidence="2">
    <location>
        <begin position="1"/>
        <end position="27"/>
    </location>
</feature>
<keyword evidence="2" id="KW-0732">Signal</keyword>
<name>A0ABN0ZRV7_9ACTN</name>
<dbReference type="EMBL" id="BAAAHB010000014">
    <property type="protein sequence ID" value="GAA0456651.1"/>
    <property type="molecule type" value="Genomic_DNA"/>
</dbReference>